<feature type="domain" description="Regulator of ribonuclease activity B" evidence="1">
    <location>
        <begin position="6"/>
        <end position="108"/>
    </location>
</feature>
<organism evidence="2 3">
    <name type="scientific">Moritella marina ATCC 15381</name>
    <dbReference type="NCBI Taxonomy" id="1202962"/>
    <lineage>
        <taxon>Bacteria</taxon>
        <taxon>Pseudomonadati</taxon>
        <taxon>Pseudomonadota</taxon>
        <taxon>Gammaproteobacteria</taxon>
        <taxon>Alteromonadales</taxon>
        <taxon>Moritellaceae</taxon>
        <taxon>Moritella</taxon>
    </lineage>
</organism>
<dbReference type="Pfam" id="PF06877">
    <property type="entry name" value="RraB"/>
    <property type="match status" value="1"/>
</dbReference>
<keyword evidence="3" id="KW-1185">Reference proteome</keyword>
<reference evidence="2 3" key="1">
    <citation type="submission" date="2019-09" db="EMBL/GenBank/DDBJ databases">
        <title>Hybrid Assembly of the complete Genome of the Deep-Sea Bacterium Moritella marina from long Nanopore and Illumina reads.</title>
        <authorList>
            <person name="Magin S."/>
            <person name="Georgoulis A."/>
            <person name="Papadimitriou K."/>
            <person name="Iliakis G."/>
            <person name="Vorgias C.E."/>
        </authorList>
    </citation>
    <scope>NUCLEOTIDE SEQUENCE [LARGE SCALE GENOMIC DNA]</scope>
    <source>
        <strain evidence="2 3">MP-1</strain>
    </source>
</reference>
<evidence type="ECO:0000313" key="3">
    <source>
        <dbReference type="Proteomes" id="UP000327424"/>
    </source>
</evidence>
<sequence>MNFPNDIDGDVMRSLEENGFDFDSETEVEFNIDFKHWPLTDKEQEAIQALYPNCEMIEPEDDDINNGDLFGHVQFYVVRKIDHEFIVSTQKTVTSQMEQYGGWCDSWAVGLGHAHA</sequence>
<dbReference type="Proteomes" id="UP000327424">
    <property type="component" value="Chromosome"/>
</dbReference>
<proteinExistence type="predicted"/>
<dbReference type="OrthoDB" id="5769880at2"/>
<dbReference type="InterPro" id="IPR009671">
    <property type="entry name" value="RraB_dom"/>
</dbReference>
<dbReference type="SUPFAM" id="SSF89946">
    <property type="entry name" value="Hypothetical protein VC0424"/>
    <property type="match status" value="1"/>
</dbReference>
<protein>
    <submittedName>
        <fullName evidence="2">Ribonuclease E inhibitor RraB</fullName>
    </submittedName>
</protein>
<dbReference type="EMBL" id="CP044399">
    <property type="protein sequence ID" value="QFI37925.1"/>
    <property type="molecule type" value="Genomic_DNA"/>
</dbReference>
<dbReference type="KEGG" id="mmaa:FR932_08705"/>
<dbReference type="RefSeq" id="WP_019441142.1">
    <property type="nucleotide sequence ID" value="NZ_ALOE01000013.1"/>
</dbReference>
<dbReference type="Gene3D" id="3.30.70.970">
    <property type="entry name" value="RraB-like"/>
    <property type="match status" value="1"/>
</dbReference>
<evidence type="ECO:0000259" key="1">
    <source>
        <dbReference type="Pfam" id="PF06877"/>
    </source>
</evidence>
<evidence type="ECO:0000313" key="2">
    <source>
        <dbReference type="EMBL" id="QFI37925.1"/>
    </source>
</evidence>
<dbReference type="InterPro" id="IPR036701">
    <property type="entry name" value="RraB-like_sf"/>
</dbReference>
<gene>
    <name evidence="2" type="ORF">FR932_08705</name>
</gene>
<dbReference type="AlphaFoldDB" id="A0A5J6WMB4"/>
<accession>A0A5J6WMB4</accession>
<name>A0A5J6WMB4_MORMI</name>